<dbReference type="STRING" id="578462.A0A0L0T1P3"/>
<proteinExistence type="predicted"/>
<dbReference type="eggNOG" id="KOG3242">
    <property type="taxonomic scope" value="Eukaryota"/>
</dbReference>
<reference evidence="2 3" key="1">
    <citation type="submission" date="2009-11" db="EMBL/GenBank/DDBJ databases">
        <title>Annotation of Allomyces macrogynus ATCC 38327.</title>
        <authorList>
            <consortium name="The Broad Institute Genome Sequencing Platform"/>
            <person name="Russ C."/>
            <person name="Cuomo C."/>
            <person name="Burger G."/>
            <person name="Gray M.W."/>
            <person name="Holland P.W.H."/>
            <person name="King N."/>
            <person name="Lang F.B.F."/>
            <person name="Roger A.J."/>
            <person name="Ruiz-Trillo I."/>
            <person name="Young S.K."/>
            <person name="Zeng Q."/>
            <person name="Gargeya S."/>
            <person name="Fitzgerald M."/>
            <person name="Haas B."/>
            <person name="Abouelleil A."/>
            <person name="Alvarado L."/>
            <person name="Arachchi H.M."/>
            <person name="Berlin A."/>
            <person name="Chapman S.B."/>
            <person name="Gearin G."/>
            <person name="Goldberg J."/>
            <person name="Griggs A."/>
            <person name="Gujja S."/>
            <person name="Hansen M."/>
            <person name="Heiman D."/>
            <person name="Howarth C."/>
            <person name="Larimer J."/>
            <person name="Lui A."/>
            <person name="MacDonald P.J.P."/>
            <person name="McCowen C."/>
            <person name="Montmayeur A."/>
            <person name="Murphy C."/>
            <person name="Neiman D."/>
            <person name="Pearson M."/>
            <person name="Priest M."/>
            <person name="Roberts A."/>
            <person name="Saif S."/>
            <person name="Shea T."/>
            <person name="Sisk P."/>
            <person name="Stolte C."/>
            <person name="Sykes S."/>
            <person name="Wortman J."/>
            <person name="Nusbaum C."/>
            <person name="Birren B."/>
        </authorList>
    </citation>
    <scope>NUCLEOTIDE SEQUENCE [LARGE SCALE GENOMIC DNA]</scope>
    <source>
        <strain evidence="2 3">ATCC 38327</strain>
    </source>
</reference>
<dbReference type="AlphaFoldDB" id="A0A0L0T1P3"/>
<protein>
    <recommendedName>
        <fullName evidence="4">Exonuclease domain-containing protein</fullName>
    </recommendedName>
</protein>
<dbReference type="Proteomes" id="UP000054350">
    <property type="component" value="Unassembled WGS sequence"/>
</dbReference>
<dbReference type="GO" id="GO:0003676">
    <property type="term" value="F:nucleic acid binding"/>
    <property type="evidence" value="ECO:0007669"/>
    <property type="project" value="InterPro"/>
</dbReference>
<feature type="compositionally biased region" description="Low complexity" evidence="1">
    <location>
        <begin position="87"/>
        <end position="104"/>
    </location>
</feature>
<accession>A0A0L0T1P3</accession>
<evidence type="ECO:0000256" key="1">
    <source>
        <dbReference type="SAM" id="MobiDB-lite"/>
    </source>
</evidence>
<feature type="region of interest" description="Disordered" evidence="1">
    <location>
        <begin position="70"/>
        <end position="118"/>
    </location>
</feature>
<gene>
    <name evidence="2" type="ORF">AMAG_12824</name>
</gene>
<sequence>MPRVTGYLNHRLLDVSSIAQVASWWFPAKASLRPPKTDTHRADRDIMESIAELRWYRTHVFGVSDSLGVTAKGKKKSAPKMKKTTISKPALNASASAAATGSAPAPAPPAPAPEPSTS</sequence>
<feature type="compositionally biased region" description="Pro residues" evidence="1">
    <location>
        <begin position="105"/>
        <end position="118"/>
    </location>
</feature>
<dbReference type="VEuPathDB" id="FungiDB:AMAG_12824"/>
<dbReference type="Gene3D" id="3.30.420.10">
    <property type="entry name" value="Ribonuclease H-like superfamily/Ribonuclease H"/>
    <property type="match status" value="1"/>
</dbReference>
<feature type="compositionally biased region" description="Basic residues" evidence="1">
    <location>
        <begin position="72"/>
        <end position="85"/>
    </location>
</feature>
<organism evidence="2 3">
    <name type="scientific">Allomyces macrogynus (strain ATCC 38327)</name>
    <name type="common">Allomyces javanicus var. macrogynus</name>
    <dbReference type="NCBI Taxonomy" id="578462"/>
    <lineage>
        <taxon>Eukaryota</taxon>
        <taxon>Fungi</taxon>
        <taxon>Fungi incertae sedis</taxon>
        <taxon>Blastocladiomycota</taxon>
        <taxon>Blastocladiomycetes</taxon>
        <taxon>Blastocladiales</taxon>
        <taxon>Blastocladiaceae</taxon>
        <taxon>Allomyces</taxon>
    </lineage>
</organism>
<keyword evidence="3" id="KW-1185">Reference proteome</keyword>
<dbReference type="EMBL" id="GG745357">
    <property type="protein sequence ID" value="KNE68657.1"/>
    <property type="molecule type" value="Genomic_DNA"/>
</dbReference>
<dbReference type="InterPro" id="IPR036397">
    <property type="entry name" value="RNaseH_sf"/>
</dbReference>
<evidence type="ECO:0000313" key="3">
    <source>
        <dbReference type="Proteomes" id="UP000054350"/>
    </source>
</evidence>
<reference evidence="3" key="2">
    <citation type="submission" date="2009-11" db="EMBL/GenBank/DDBJ databases">
        <title>The Genome Sequence of Allomyces macrogynus strain ATCC 38327.</title>
        <authorList>
            <consortium name="The Broad Institute Genome Sequencing Platform"/>
            <person name="Russ C."/>
            <person name="Cuomo C."/>
            <person name="Shea T."/>
            <person name="Young S.K."/>
            <person name="Zeng Q."/>
            <person name="Koehrsen M."/>
            <person name="Haas B."/>
            <person name="Borodovsky M."/>
            <person name="Guigo R."/>
            <person name="Alvarado L."/>
            <person name="Berlin A."/>
            <person name="Borenstein D."/>
            <person name="Chen Z."/>
            <person name="Engels R."/>
            <person name="Freedman E."/>
            <person name="Gellesch M."/>
            <person name="Goldberg J."/>
            <person name="Griggs A."/>
            <person name="Gujja S."/>
            <person name="Heiman D."/>
            <person name="Hepburn T."/>
            <person name="Howarth C."/>
            <person name="Jen D."/>
            <person name="Larson L."/>
            <person name="Lewis B."/>
            <person name="Mehta T."/>
            <person name="Park D."/>
            <person name="Pearson M."/>
            <person name="Roberts A."/>
            <person name="Saif S."/>
            <person name="Shenoy N."/>
            <person name="Sisk P."/>
            <person name="Stolte C."/>
            <person name="Sykes S."/>
            <person name="Walk T."/>
            <person name="White J."/>
            <person name="Yandava C."/>
            <person name="Burger G."/>
            <person name="Gray M.W."/>
            <person name="Holland P.W.H."/>
            <person name="King N."/>
            <person name="Lang F.B.F."/>
            <person name="Roger A.J."/>
            <person name="Ruiz-Trillo I."/>
            <person name="Lander E."/>
            <person name="Nusbaum C."/>
        </authorList>
    </citation>
    <scope>NUCLEOTIDE SEQUENCE [LARGE SCALE GENOMIC DNA]</scope>
    <source>
        <strain evidence="3">ATCC 38327</strain>
    </source>
</reference>
<name>A0A0L0T1P3_ALLM3</name>
<evidence type="ECO:0000313" key="2">
    <source>
        <dbReference type="EMBL" id="KNE68657.1"/>
    </source>
</evidence>
<evidence type="ECO:0008006" key="4">
    <source>
        <dbReference type="Google" id="ProtNLM"/>
    </source>
</evidence>
<dbReference type="OrthoDB" id="270189at2759"/>